<keyword evidence="2" id="KW-1133">Transmembrane helix</keyword>
<dbReference type="SMART" id="SM01259">
    <property type="entry name" value="LAB_N"/>
    <property type="match status" value="1"/>
</dbReference>
<dbReference type="GO" id="GO:0016020">
    <property type="term" value="C:membrane"/>
    <property type="evidence" value="ECO:0007669"/>
    <property type="project" value="GOC"/>
</dbReference>
<evidence type="ECO:0000313" key="4">
    <source>
        <dbReference type="EMBL" id="AGA27944.1"/>
    </source>
</evidence>
<evidence type="ECO:0000256" key="1">
    <source>
        <dbReference type="SAM" id="MobiDB-lite"/>
    </source>
</evidence>
<dbReference type="KEGG" id="saci:Sinac_3702"/>
<gene>
    <name evidence="4" type="ordered locus">Sinac_3702</name>
</gene>
<dbReference type="Proteomes" id="UP000010798">
    <property type="component" value="Chromosome"/>
</dbReference>
<proteinExistence type="predicted"/>
<keyword evidence="2" id="KW-0812">Transmembrane</keyword>
<dbReference type="Pfam" id="PF07578">
    <property type="entry name" value="LAB_N"/>
    <property type="match status" value="1"/>
</dbReference>
<keyword evidence="5" id="KW-1185">Reference proteome</keyword>
<dbReference type="eggNOG" id="COG3952">
    <property type="taxonomic scope" value="Bacteria"/>
</dbReference>
<feature type="region of interest" description="Disordered" evidence="1">
    <location>
        <begin position="100"/>
        <end position="136"/>
    </location>
</feature>
<reference evidence="4 5" key="1">
    <citation type="submission" date="2012-02" db="EMBL/GenBank/DDBJ databases">
        <title>Complete sequence of chromosome of Singulisphaera acidiphila DSM 18658.</title>
        <authorList>
            <consortium name="US DOE Joint Genome Institute (JGI-PGF)"/>
            <person name="Lucas S."/>
            <person name="Copeland A."/>
            <person name="Lapidus A."/>
            <person name="Glavina del Rio T."/>
            <person name="Dalin E."/>
            <person name="Tice H."/>
            <person name="Bruce D."/>
            <person name="Goodwin L."/>
            <person name="Pitluck S."/>
            <person name="Peters L."/>
            <person name="Ovchinnikova G."/>
            <person name="Chertkov O."/>
            <person name="Kyrpides N."/>
            <person name="Mavromatis K."/>
            <person name="Ivanova N."/>
            <person name="Brettin T."/>
            <person name="Detter J.C."/>
            <person name="Han C."/>
            <person name="Larimer F."/>
            <person name="Land M."/>
            <person name="Hauser L."/>
            <person name="Markowitz V."/>
            <person name="Cheng J.-F."/>
            <person name="Hugenholtz P."/>
            <person name="Woyke T."/>
            <person name="Wu D."/>
            <person name="Tindall B."/>
            <person name="Pomrenke H."/>
            <person name="Brambilla E."/>
            <person name="Klenk H.-P."/>
            <person name="Eisen J.A."/>
        </authorList>
    </citation>
    <scope>NUCLEOTIDE SEQUENCE [LARGE SCALE GENOMIC DNA]</scope>
    <source>
        <strain evidence="5">ATCC BAA-1392 / DSM 18658 / VKM B-2454 / MOB10</strain>
    </source>
</reference>
<dbReference type="InterPro" id="IPR011499">
    <property type="entry name" value="Lipid_A_biosynth_N"/>
</dbReference>
<sequence length="136" mass="15213">MSDLSRLFSDLWSVLWGMSLWVKIGFLGQAAFTARFLVQWVASEKKKASVVPVAFWWLSIVGGVVLLAYAIHNRDPVIIVGQATGLLVYIRNLMLVQRARSRGTKRTKKEQGESAESASISRPHRVDSSAKKIPWS</sequence>
<evidence type="ECO:0000313" key="5">
    <source>
        <dbReference type="Proteomes" id="UP000010798"/>
    </source>
</evidence>
<feature type="transmembrane region" description="Helical" evidence="2">
    <location>
        <begin position="77"/>
        <end position="96"/>
    </location>
</feature>
<evidence type="ECO:0000256" key="2">
    <source>
        <dbReference type="SAM" id="Phobius"/>
    </source>
</evidence>
<name>L0DEZ5_SINAD</name>
<dbReference type="GO" id="GO:0009245">
    <property type="term" value="P:lipid A biosynthetic process"/>
    <property type="evidence" value="ECO:0007669"/>
    <property type="project" value="InterPro"/>
</dbReference>
<dbReference type="RefSeq" id="WP_015247083.1">
    <property type="nucleotide sequence ID" value="NC_019892.1"/>
</dbReference>
<dbReference type="STRING" id="886293.Sinac_3702"/>
<dbReference type="OrthoDB" id="196309at2"/>
<accession>L0DEZ5</accession>
<feature type="domain" description="Lipid A biosynthesis N-terminal" evidence="3">
    <location>
        <begin position="24"/>
        <end position="95"/>
    </location>
</feature>
<dbReference type="Gene3D" id="1.20.1280.290">
    <property type="match status" value="1"/>
</dbReference>
<evidence type="ECO:0000259" key="3">
    <source>
        <dbReference type="SMART" id="SM01259"/>
    </source>
</evidence>
<dbReference type="AlphaFoldDB" id="L0DEZ5"/>
<dbReference type="GO" id="GO:0008915">
    <property type="term" value="F:lipid-A-disaccharide synthase activity"/>
    <property type="evidence" value="ECO:0007669"/>
    <property type="project" value="InterPro"/>
</dbReference>
<protein>
    <submittedName>
        <fullName evidence="4">Putative membrane protein</fullName>
    </submittedName>
</protein>
<dbReference type="EMBL" id="CP003364">
    <property type="protein sequence ID" value="AGA27944.1"/>
    <property type="molecule type" value="Genomic_DNA"/>
</dbReference>
<keyword evidence="2" id="KW-0472">Membrane</keyword>
<dbReference type="HOGENOM" id="CLU_1874045_0_0_0"/>
<feature type="transmembrane region" description="Helical" evidence="2">
    <location>
        <begin position="50"/>
        <end position="71"/>
    </location>
</feature>
<feature type="transmembrane region" description="Helical" evidence="2">
    <location>
        <begin position="20"/>
        <end position="38"/>
    </location>
</feature>
<organism evidence="4 5">
    <name type="scientific">Singulisphaera acidiphila (strain ATCC BAA-1392 / DSM 18658 / VKM B-2454 / MOB10)</name>
    <dbReference type="NCBI Taxonomy" id="886293"/>
    <lineage>
        <taxon>Bacteria</taxon>
        <taxon>Pseudomonadati</taxon>
        <taxon>Planctomycetota</taxon>
        <taxon>Planctomycetia</taxon>
        <taxon>Isosphaerales</taxon>
        <taxon>Isosphaeraceae</taxon>
        <taxon>Singulisphaera</taxon>
    </lineage>
</organism>